<protein>
    <submittedName>
        <fullName evidence="1">Uncharacterized protein</fullName>
    </submittedName>
</protein>
<sequence>MPIPQFLPTKPNNTMLTKLDDLLGKITEVNNHLSNLELKYNNFEQFTAEKKENDLLVKENLNVLSKQSVEFKKDLVHHSLLIERHENL</sequence>
<dbReference type="Proteomes" id="UP000663854">
    <property type="component" value="Unassembled WGS sequence"/>
</dbReference>
<dbReference type="AlphaFoldDB" id="A0A814M5K1"/>
<keyword evidence="4" id="KW-1185">Reference proteome</keyword>
<evidence type="ECO:0000313" key="3">
    <source>
        <dbReference type="Proteomes" id="UP000663854"/>
    </source>
</evidence>
<accession>A0A814M5K1</accession>
<evidence type="ECO:0000313" key="1">
    <source>
        <dbReference type="EMBL" id="CAF1074271.1"/>
    </source>
</evidence>
<evidence type="ECO:0000313" key="4">
    <source>
        <dbReference type="Proteomes" id="UP000663870"/>
    </source>
</evidence>
<reference evidence="1" key="1">
    <citation type="submission" date="2021-02" db="EMBL/GenBank/DDBJ databases">
        <authorList>
            <person name="Nowell W R."/>
        </authorList>
    </citation>
    <scope>NUCLEOTIDE SEQUENCE</scope>
</reference>
<name>A0A814M5K1_9BILA</name>
<dbReference type="EMBL" id="CAJNOL010001601">
    <property type="protein sequence ID" value="CAF1389077.1"/>
    <property type="molecule type" value="Genomic_DNA"/>
</dbReference>
<proteinExistence type="predicted"/>
<dbReference type="EMBL" id="CAJNOH010000557">
    <property type="protein sequence ID" value="CAF1074271.1"/>
    <property type="molecule type" value="Genomic_DNA"/>
</dbReference>
<evidence type="ECO:0000313" key="2">
    <source>
        <dbReference type="EMBL" id="CAF1389077.1"/>
    </source>
</evidence>
<dbReference type="Proteomes" id="UP000663870">
    <property type="component" value="Unassembled WGS sequence"/>
</dbReference>
<organism evidence="1 3">
    <name type="scientific">Rotaria sordida</name>
    <dbReference type="NCBI Taxonomy" id="392033"/>
    <lineage>
        <taxon>Eukaryota</taxon>
        <taxon>Metazoa</taxon>
        <taxon>Spiralia</taxon>
        <taxon>Gnathifera</taxon>
        <taxon>Rotifera</taxon>
        <taxon>Eurotatoria</taxon>
        <taxon>Bdelloidea</taxon>
        <taxon>Philodinida</taxon>
        <taxon>Philodinidae</taxon>
        <taxon>Rotaria</taxon>
    </lineage>
</organism>
<gene>
    <name evidence="2" type="ORF">JXQ802_LOCUS34103</name>
    <name evidence="1" type="ORF">PYM288_LOCUS18329</name>
</gene>
<comment type="caution">
    <text evidence="1">The sequence shown here is derived from an EMBL/GenBank/DDBJ whole genome shotgun (WGS) entry which is preliminary data.</text>
</comment>